<feature type="transmembrane region" description="Helical" evidence="1">
    <location>
        <begin position="79"/>
        <end position="102"/>
    </location>
</feature>
<feature type="transmembrane region" description="Helical" evidence="1">
    <location>
        <begin position="114"/>
        <end position="132"/>
    </location>
</feature>
<dbReference type="RefSeq" id="WP_176754031.1">
    <property type="nucleotide sequence ID" value="NZ_FNFY01000002.1"/>
</dbReference>
<keyword evidence="1" id="KW-0812">Transmembrane</keyword>
<organism evidence="2 3">
    <name type="scientific">Lacicoccus qingdaonensis</name>
    <dbReference type="NCBI Taxonomy" id="576118"/>
    <lineage>
        <taxon>Bacteria</taxon>
        <taxon>Bacillati</taxon>
        <taxon>Bacillota</taxon>
        <taxon>Bacilli</taxon>
        <taxon>Bacillales</taxon>
        <taxon>Salinicoccaceae</taxon>
        <taxon>Lacicoccus</taxon>
    </lineage>
</organism>
<dbReference type="STRING" id="576118.SAMN05216216_102168"/>
<keyword evidence="1" id="KW-1133">Transmembrane helix</keyword>
<proteinExistence type="predicted"/>
<sequence length="136" mass="15715">MNKIFISGVITGTITGLLLVLMFAYIQMQSGIPLMDLLLNVDFIYSGPLNIVFEIVLHLIVSIIIAVLLKAVFVYRRSWYLAITVIFFLITVALYFILQAIGYSVTIYDNRIGFTLWTIFHIGYFQLIYYMYKIGY</sequence>
<dbReference type="EMBL" id="FNFY01000002">
    <property type="protein sequence ID" value="SDK36100.1"/>
    <property type="molecule type" value="Genomic_DNA"/>
</dbReference>
<keyword evidence="1" id="KW-0472">Membrane</keyword>
<evidence type="ECO:0000313" key="3">
    <source>
        <dbReference type="Proteomes" id="UP000199008"/>
    </source>
</evidence>
<protein>
    <submittedName>
        <fullName evidence="2">Uncharacterized protein</fullName>
    </submittedName>
</protein>
<feature type="transmembrane region" description="Helical" evidence="1">
    <location>
        <begin position="5"/>
        <end position="28"/>
    </location>
</feature>
<reference evidence="3" key="1">
    <citation type="submission" date="2016-10" db="EMBL/GenBank/DDBJ databases">
        <authorList>
            <person name="Varghese N."/>
            <person name="Submissions S."/>
        </authorList>
    </citation>
    <scope>NUCLEOTIDE SEQUENCE [LARGE SCALE GENOMIC DNA]</scope>
    <source>
        <strain evidence="3">CGMCC 1.8895</strain>
    </source>
</reference>
<keyword evidence="3" id="KW-1185">Reference proteome</keyword>
<accession>A0A1G9BAK7</accession>
<evidence type="ECO:0000256" key="1">
    <source>
        <dbReference type="SAM" id="Phobius"/>
    </source>
</evidence>
<evidence type="ECO:0000313" key="2">
    <source>
        <dbReference type="EMBL" id="SDK36100.1"/>
    </source>
</evidence>
<name>A0A1G9BAK7_9BACL</name>
<dbReference type="Proteomes" id="UP000199008">
    <property type="component" value="Unassembled WGS sequence"/>
</dbReference>
<feature type="transmembrane region" description="Helical" evidence="1">
    <location>
        <begin position="48"/>
        <end position="72"/>
    </location>
</feature>
<dbReference type="AlphaFoldDB" id="A0A1G9BAK7"/>
<gene>
    <name evidence="2" type="ORF">SAMN05216216_102168</name>
</gene>